<reference evidence="2" key="1">
    <citation type="submission" date="2025-08" db="UniProtKB">
        <authorList>
            <consortium name="RefSeq"/>
        </authorList>
    </citation>
    <scope>IDENTIFICATION</scope>
    <source>
        <tissue evidence="2">Blood</tissue>
    </source>
</reference>
<keyword evidence="1" id="KW-1185">Reference proteome</keyword>
<accession>A0ABM3P727</accession>
<protein>
    <submittedName>
        <fullName evidence="2">Uncharacterized protein LOC128313359</fullName>
    </submittedName>
</protein>
<sequence length="216" mass="23524">MASPSYPVSSIGTLLSLTSNPAPVLCLRLPSTPCFYTIRDQAPGSTSLLSFISDAAVFPDPFLLSDCGFDPFCPSAEGLTEQWPGASCTQEHSRDHAAANAQGLRQGASLPQKKFTHDRVAAAFQGLWQITKCIWHRASPPATLFQHQRMWLFSRVHWALPFGGPTQPLPGVLPAGEPPLPVWLEDPPDFILLLGIRPSHQSTARIFGQLSEISKI</sequence>
<gene>
    <name evidence="2" type="primary">LOC128313359</name>
</gene>
<evidence type="ECO:0000313" key="1">
    <source>
        <dbReference type="Proteomes" id="UP001652583"/>
    </source>
</evidence>
<proteinExistence type="predicted"/>
<organism evidence="1 2">
    <name type="scientific">Acinonyx jubatus</name>
    <name type="common">Cheetah</name>
    <dbReference type="NCBI Taxonomy" id="32536"/>
    <lineage>
        <taxon>Eukaryota</taxon>
        <taxon>Metazoa</taxon>
        <taxon>Chordata</taxon>
        <taxon>Craniata</taxon>
        <taxon>Vertebrata</taxon>
        <taxon>Euteleostomi</taxon>
        <taxon>Mammalia</taxon>
        <taxon>Eutheria</taxon>
        <taxon>Laurasiatheria</taxon>
        <taxon>Carnivora</taxon>
        <taxon>Feliformia</taxon>
        <taxon>Felidae</taxon>
        <taxon>Felinae</taxon>
        <taxon>Acinonyx</taxon>
    </lineage>
</organism>
<name>A0ABM3P727_ACIJB</name>
<dbReference type="Proteomes" id="UP001652583">
    <property type="component" value="Chromosome E1"/>
</dbReference>
<evidence type="ECO:0000313" key="2">
    <source>
        <dbReference type="RefSeq" id="XP_053067467.1"/>
    </source>
</evidence>
<dbReference type="GeneID" id="128313359"/>
<dbReference type="RefSeq" id="XP_053067467.1">
    <property type="nucleotide sequence ID" value="XM_053211492.1"/>
</dbReference>